<accession>A0ABS6KIS2</accession>
<keyword evidence="2 4" id="KW-0238">DNA-binding</keyword>
<evidence type="ECO:0000256" key="3">
    <source>
        <dbReference type="ARBA" id="ARBA00023163"/>
    </source>
</evidence>
<dbReference type="Pfam" id="PF00440">
    <property type="entry name" value="TetR_N"/>
    <property type="match status" value="1"/>
</dbReference>
<comment type="caution">
    <text evidence="6">The sequence shown here is derived from an EMBL/GenBank/DDBJ whole genome shotgun (WGS) entry which is preliminary data.</text>
</comment>
<dbReference type="Proteomes" id="UP000812982">
    <property type="component" value="Unassembled WGS sequence"/>
</dbReference>
<gene>
    <name evidence="6" type="ORF">FR943_06105</name>
</gene>
<feature type="DNA-binding region" description="H-T-H motif" evidence="4">
    <location>
        <begin position="33"/>
        <end position="52"/>
    </location>
</feature>
<keyword evidence="1" id="KW-0805">Transcription regulation</keyword>
<dbReference type="PROSITE" id="PS50977">
    <property type="entry name" value="HTH_TETR_2"/>
    <property type="match status" value="1"/>
</dbReference>
<keyword evidence="7" id="KW-1185">Reference proteome</keyword>
<protein>
    <submittedName>
        <fullName evidence="6">TetR/AcrR family transcriptional regulator</fullName>
    </submittedName>
</protein>
<keyword evidence="3" id="KW-0804">Transcription</keyword>
<dbReference type="InterPro" id="IPR050109">
    <property type="entry name" value="HTH-type_TetR-like_transc_reg"/>
</dbReference>
<organism evidence="6 7">
    <name type="scientific">[Mycobacterium] fortunisiensis</name>
    <dbReference type="NCBI Taxonomy" id="2600579"/>
    <lineage>
        <taxon>Bacteria</taxon>
        <taxon>Bacillati</taxon>
        <taxon>Actinomycetota</taxon>
        <taxon>Actinomycetes</taxon>
        <taxon>Mycobacteriales</taxon>
        <taxon>Mycobacteriaceae</taxon>
        <taxon>Mycolicibacterium</taxon>
    </lineage>
</organism>
<dbReference type="InterPro" id="IPR001647">
    <property type="entry name" value="HTH_TetR"/>
</dbReference>
<dbReference type="PANTHER" id="PTHR30055">
    <property type="entry name" value="HTH-TYPE TRANSCRIPTIONAL REGULATOR RUTR"/>
    <property type="match status" value="1"/>
</dbReference>
<reference evidence="6 7" key="1">
    <citation type="journal article" date="2021" name="Sci. Rep.">
        <title>Phenotypic and genomic hallmarks of a novel, potentially pathogenic rapidly growing Mycobacterium species related to the Mycobacterium fortuitum complex.</title>
        <authorList>
            <person name="Gharbi R."/>
            <person name="Khanna V."/>
            <person name="Frigui W."/>
            <person name="Mhenni B."/>
            <person name="Brosch R."/>
            <person name="Mardassi H."/>
        </authorList>
    </citation>
    <scope>NUCLEOTIDE SEQUENCE [LARGE SCALE GENOMIC DNA]</scope>
    <source>
        <strain evidence="6 7">TNTM28</strain>
    </source>
</reference>
<proteinExistence type="predicted"/>
<feature type="domain" description="HTH tetR-type" evidence="5">
    <location>
        <begin position="10"/>
        <end position="70"/>
    </location>
</feature>
<sequence>MGRTTSEGRAATRTRILEATATVLGRCGHSKLNLSDVAAQAGVSRPTLYTFFASKDELLDAFNTHELELLSDEITAATVGLVGKQRLDAALGVMVDIHQSRRLRRMVDMEPHQVLTQMSRALPTMFALFRPAFEGAVSEPDVATTAAVRIGICHYLVPATDDSQLLAQLRLATYGSIIEAA</sequence>
<evidence type="ECO:0000256" key="1">
    <source>
        <dbReference type="ARBA" id="ARBA00023015"/>
    </source>
</evidence>
<name>A0ABS6KIS2_9MYCO</name>
<evidence type="ECO:0000313" key="6">
    <source>
        <dbReference type="EMBL" id="MBU9763414.1"/>
    </source>
</evidence>
<dbReference type="EMBL" id="VOMB01000009">
    <property type="protein sequence ID" value="MBU9763414.1"/>
    <property type="molecule type" value="Genomic_DNA"/>
</dbReference>
<evidence type="ECO:0000256" key="2">
    <source>
        <dbReference type="ARBA" id="ARBA00023125"/>
    </source>
</evidence>
<evidence type="ECO:0000256" key="4">
    <source>
        <dbReference type="PROSITE-ProRule" id="PRU00335"/>
    </source>
</evidence>
<dbReference type="PANTHER" id="PTHR30055:SF234">
    <property type="entry name" value="HTH-TYPE TRANSCRIPTIONAL REGULATOR BETI"/>
    <property type="match status" value="1"/>
</dbReference>
<evidence type="ECO:0000259" key="5">
    <source>
        <dbReference type="PROSITE" id="PS50977"/>
    </source>
</evidence>
<evidence type="ECO:0000313" key="7">
    <source>
        <dbReference type="Proteomes" id="UP000812982"/>
    </source>
</evidence>